<dbReference type="InterPro" id="IPR003961">
    <property type="entry name" value="FN3_dom"/>
</dbReference>
<evidence type="ECO:0000256" key="1">
    <source>
        <dbReference type="ARBA" id="ARBA00022737"/>
    </source>
</evidence>
<evidence type="ECO:0000313" key="3">
    <source>
        <dbReference type="EMBL" id="KAL3095937.1"/>
    </source>
</evidence>
<dbReference type="Proteomes" id="UP001620645">
    <property type="component" value="Unassembled WGS sequence"/>
</dbReference>
<dbReference type="GO" id="GO:0016020">
    <property type="term" value="C:membrane"/>
    <property type="evidence" value="ECO:0007669"/>
    <property type="project" value="UniProtKB-SubCell"/>
</dbReference>
<feature type="domain" description="Fibronectin type-III" evidence="2">
    <location>
        <begin position="150"/>
        <end position="250"/>
    </location>
</feature>
<organism evidence="3 4">
    <name type="scientific">Heterodera schachtii</name>
    <name type="common">Sugarbeet cyst nematode worm</name>
    <name type="synonym">Tylenchus schachtii</name>
    <dbReference type="NCBI Taxonomy" id="97005"/>
    <lineage>
        <taxon>Eukaryota</taxon>
        <taxon>Metazoa</taxon>
        <taxon>Ecdysozoa</taxon>
        <taxon>Nematoda</taxon>
        <taxon>Chromadorea</taxon>
        <taxon>Rhabditida</taxon>
        <taxon>Tylenchina</taxon>
        <taxon>Tylenchomorpha</taxon>
        <taxon>Tylenchoidea</taxon>
        <taxon>Heteroderidae</taxon>
        <taxon>Heteroderinae</taxon>
        <taxon>Heterodera</taxon>
    </lineage>
</organism>
<dbReference type="CDD" id="cd00063">
    <property type="entry name" value="FN3"/>
    <property type="match status" value="3"/>
</dbReference>
<protein>
    <recommendedName>
        <fullName evidence="2">Fibronectin type-III domain-containing protein</fullName>
    </recommendedName>
</protein>
<dbReference type="SMART" id="SM00060">
    <property type="entry name" value="FN3"/>
    <property type="match status" value="3"/>
</dbReference>
<comment type="caution">
    <text evidence="3">The sequence shown here is derived from an EMBL/GenBank/DDBJ whole genome shotgun (WGS) entry which is preliminary data.</text>
</comment>
<name>A0ABD2JZA3_HETSC</name>
<gene>
    <name evidence="3" type="ORF">niasHS_005696</name>
</gene>
<keyword evidence="4" id="KW-1185">Reference proteome</keyword>
<dbReference type="InterPro" id="IPR037219">
    <property type="entry name" value="Peptidase_M41-like"/>
</dbReference>
<accession>A0ABD2JZA3</accession>
<dbReference type="SUPFAM" id="SSF140990">
    <property type="entry name" value="FtsH protease domain-like"/>
    <property type="match status" value="1"/>
</dbReference>
<dbReference type="SUPFAM" id="SSF49265">
    <property type="entry name" value="Fibronectin type III"/>
    <property type="match status" value="2"/>
</dbReference>
<dbReference type="PANTHER" id="PTHR46957">
    <property type="entry name" value="CYTOKINE RECEPTOR"/>
    <property type="match status" value="1"/>
</dbReference>
<feature type="domain" description="Fibronectin type-III" evidence="2">
    <location>
        <begin position="253"/>
        <end position="345"/>
    </location>
</feature>
<dbReference type="EMBL" id="JBICCN010000078">
    <property type="protein sequence ID" value="KAL3095937.1"/>
    <property type="molecule type" value="Genomic_DNA"/>
</dbReference>
<reference evidence="3 4" key="1">
    <citation type="submission" date="2024-10" db="EMBL/GenBank/DDBJ databases">
        <authorList>
            <person name="Kim D."/>
        </authorList>
    </citation>
    <scope>NUCLEOTIDE SEQUENCE [LARGE SCALE GENOMIC DNA]</scope>
    <source>
        <strain evidence="3">Taebaek</strain>
    </source>
</reference>
<dbReference type="Gene3D" id="2.60.40.10">
    <property type="entry name" value="Immunoglobulins"/>
    <property type="match status" value="3"/>
</dbReference>
<dbReference type="PANTHER" id="PTHR46957:SF3">
    <property type="entry name" value="CYTOKINE RECEPTOR"/>
    <property type="match status" value="1"/>
</dbReference>
<dbReference type="InterPro" id="IPR013783">
    <property type="entry name" value="Ig-like_fold"/>
</dbReference>
<dbReference type="Gene3D" id="1.20.58.760">
    <property type="entry name" value="Peptidase M41"/>
    <property type="match status" value="1"/>
</dbReference>
<dbReference type="InterPro" id="IPR050713">
    <property type="entry name" value="RTP_Phos/Ushers"/>
</dbReference>
<evidence type="ECO:0000313" key="4">
    <source>
        <dbReference type="Proteomes" id="UP001620645"/>
    </source>
</evidence>
<keyword evidence="1" id="KW-0677">Repeat</keyword>
<dbReference type="Pfam" id="PF00041">
    <property type="entry name" value="fn3"/>
    <property type="match status" value="3"/>
</dbReference>
<proteinExistence type="predicted"/>
<sequence>MVLFVSDKEIEIKMIVINVLYAFVLVSFISDQHRIAVTGDSNHVPSPPRNVNVVQINSSSIKVTWEPPADGDAQLLYGYNVYKFQIVNNQFVNNLHRSVAIVDKNKLYAYLNDLEPNTEYAIRIAAFNMKGDGELSALTKQSRILTGGKPPSPPRPQSISLINEFRPVRAKVEWLPPRHSYNLPLKKYVLWWRPTALDNYQRAEVGPMEQNFVLDNLYSGNEYELNIAAVNEAGASENATEYLITPTGVPDGEPLNIRYTIFNNRLSILWDPPHWRHRNGNISHYEVELSKLGDHGEAPIRRNVPSQTALFNIEPAKSYAFRVAAATSKGTGTFSGELRIDSEQNGRIHFLRLRLQRWAQLQTAAHPALPGRRSAGGQKSVVPGGWPIGGWPFAEHGQRSTTECSPINAFGSGEVDAKSLLHRKGYERRYGHFMRKRRQIVSNLVRATHECGHAVMYWQASHSDGVTSVTIIGCDDTYGCTHVPYRFDFSSGQLYAKLLGILGGLIFEQVLRGISILGVHDNVRARQAAFQLARMEKNNQVRAIFVFSKDNKEEPELFDRAEYFLDLAQKDVKKWLENEENLGGAKQCISELERKKNFEQQDLRRIFGDPPAKRQD</sequence>
<dbReference type="FunFam" id="2.60.40.10:FF:000028">
    <property type="entry name" value="Neuronal cell adhesion molecule"/>
    <property type="match status" value="1"/>
</dbReference>
<dbReference type="InterPro" id="IPR036116">
    <property type="entry name" value="FN3_sf"/>
</dbReference>
<feature type="domain" description="Fibronectin type-III" evidence="2">
    <location>
        <begin position="47"/>
        <end position="147"/>
    </location>
</feature>
<evidence type="ECO:0000259" key="2">
    <source>
        <dbReference type="PROSITE" id="PS50853"/>
    </source>
</evidence>
<dbReference type="AlphaFoldDB" id="A0ABD2JZA3"/>
<dbReference type="PROSITE" id="PS50853">
    <property type="entry name" value="FN3"/>
    <property type="match status" value="3"/>
</dbReference>